<feature type="region of interest" description="Disordered" evidence="10">
    <location>
        <begin position="76"/>
        <end position="117"/>
    </location>
</feature>
<dbReference type="GO" id="GO:0042826">
    <property type="term" value="F:histone deacetylase binding"/>
    <property type="evidence" value="ECO:0007669"/>
    <property type="project" value="TreeGrafter"/>
</dbReference>
<sequence length="545" mass="61517">MAEPSASESSADLSDSDQDFDPSAEMLVNDFDDEYTLEEEEAMESTESVTHELDDLQREGEMPLNEVLAMYGYESGVEFDDSIQEIPEPDSDSSPLDSPEPTVESQNSPQSILNQSVITPDVECNPLLVRKIDEVIELGFRETSPIPLGRPLLRSVHQASESSDTGTDYDYSADDDWRKTIQVGADYQAVIPDGLSEYDDAPAYENEDRLLWDPTRLPDEEVEDYLRQSRLPKNSSGVNALPTGNHVRDDEQALFLLLQCGYNTEEALRRKRMQPLPPAVCFPFKDTMSLWSEEECRSFENGLKTYGKDFHLIQLNRVRTRSVSELVQFYYLWKKTERHDDFVRKHRIEKKKYALHPGITDFMDRFVDEQELFLNNMRDPSPSPTSNLPMFDEMKKLTPLTSPETNADSSTPELSIHGFDILDGPSSTSTYYSNGAMSTSVELENSPSKSHSGIPSDCSRDYMNGDDKVTSTTPALSKDDNIICLNMESLSVVSDSVSNQTDSEKSMQISPPSDVTCSHILNDISRFHEGCNFRFDYQKDGVSIE</sequence>
<gene>
    <name evidence="13" type="primary">mier1</name>
    <name evidence="13" type="ORF">NPIL_39452</name>
</gene>
<dbReference type="GO" id="GO:0000122">
    <property type="term" value="P:negative regulation of transcription by RNA polymerase II"/>
    <property type="evidence" value="ECO:0007669"/>
    <property type="project" value="TreeGrafter"/>
</dbReference>
<feature type="compositionally biased region" description="Polar residues" evidence="10">
    <location>
        <begin position="442"/>
        <end position="453"/>
    </location>
</feature>
<dbReference type="SMART" id="SM01189">
    <property type="entry name" value="ELM2"/>
    <property type="match status" value="1"/>
</dbReference>
<dbReference type="InterPro" id="IPR045787">
    <property type="entry name" value="MIER1/3_C"/>
</dbReference>
<feature type="compositionally biased region" description="Acidic residues" evidence="10">
    <location>
        <begin position="30"/>
        <end position="44"/>
    </location>
</feature>
<dbReference type="PANTHER" id="PTHR10865:SF28">
    <property type="entry name" value="ELM2 DOMAIN-CONTAINING PROTEIN"/>
    <property type="match status" value="1"/>
</dbReference>
<proteinExistence type="predicted"/>
<evidence type="ECO:0000256" key="3">
    <source>
        <dbReference type="ARBA" id="ARBA00022723"/>
    </source>
</evidence>
<keyword evidence="14" id="KW-1185">Reference proteome</keyword>
<dbReference type="InterPro" id="IPR017884">
    <property type="entry name" value="SANT_dom"/>
</dbReference>
<dbReference type="GO" id="GO:0005654">
    <property type="term" value="C:nucleoplasm"/>
    <property type="evidence" value="ECO:0007669"/>
    <property type="project" value="TreeGrafter"/>
</dbReference>
<dbReference type="Pfam" id="PF19426">
    <property type="entry name" value="MIER1_3_C"/>
    <property type="match status" value="1"/>
</dbReference>
<dbReference type="Gene3D" id="4.10.1240.50">
    <property type="match status" value="1"/>
</dbReference>
<feature type="compositionally biased region" description="Low complexity" evidence="10">
    <location>
        <begin position="92"/>
        <end position="101"/>
    </location>
</feature>
<accession>A0A8X6UNL5</accession>
<dbReference type="Pfam" id="PF01448">
    <property type="entry name" value="ELM2"/>
    <property type="match status" value="1"/>
</dbReference>
<protein>
    <submittedName>
        <fullName evidence="13">Mesoderm induction early response protein 1</fullName>
    </submittedName>
</protein>
<feature type="compositionally biased region" description="Acidic residues" evidence="10">
    <location>
        <begin position="77"/>
        <end position="91"/>
    </location>
</feature>
<evidence type="ECO:0000259" key="12">
    <source>
        <dbReference type="PROSITE" id="PS51293"/>
    </source>
</evidence>
<dbReference type="EMBL" id="BMAW01035870">
    <property type="protein sequence ID" value="GFU41600.1"/>
    <property type="molecule type" value="Genomic_DNA"/>
</dbReference>
<dbReference type="OrthoDB" id="5916873at2759"/>
<dbReference type="CDD" id="cd11661">
    <property type="entry name" value="SANT_MTA3_like"/>
    <property type="match status" value="1"/>
</dbReference>
<dbReference type="FunFam" id="1.10.10.60:FF:000012">
    <property type="entry name" value="Metastasis-associated 1 family, member 3"/>
    <property type="match status" value="1"/>
</dbReference>
<dbReference type="InterPro" id="IPR001005">
    <property type="entry name" value="SANT/Myb"/>
</dbReference>
<reference evidence="13" key="1">
    <citation type="submission" date="2020-08" db="EMBL/GenBank/DDBJ databases">
        <title>Multicomponent nature underlies the extraordinary mechanical properties of spider dragline silk.</title>
        <authorList>
            <person name="Kono N."/>
            <person name="Nakamura H."/>
            <person name="Mori M."/>
            <person name="Yoshida Y."/>
            <person name="Ohtoshi R."/>
            <person name="Malay A.D."/>
            <person name="Moran D.A.P."/>
            <person name="Tomita M."/>
            <person name="Numata K."/>
            <person name="Arakawa K."/>
        </authorList>
    </citation>
    <scope>NUCLEOTIDE SEQUENCE</scope>
</reference>
<dbReference type="Proteomes" id="UP000887013">
    <property type="component" value="Unassembled WGS sequence"/>
</dbReference>
<feature type="region of interest" description="Disordered" evidence="10">
    <location>
        <begin position="442"/>
        <end position="461"/>
    </location>
</feature>
<dbReference type="InterPro" id="IPR000949">
    <property type="entry name" value="ELM2_dom"/>
</dbReference>
<keyword evidence="5" id="KW-0862">Zinc</keyword>
<dbReference type="SMART" id="SM00717">
    <property type="entry name" value="SANT"/>
    <property type="match status" value="1"/>
</dbReference>
<keyword evidence="4" id="KW-0863">Zinc-finger</keyword>
<dbReference type="PROSITE" id="PS51293">
    <property type="entry name" value="SANT"/>
    <property type="match status" value="1"/>
</dbReference>
<dbReference type="GO" id="GO:0003714">
    <property type="term" value="F:transcription corepressor activity"/>
    <property type="evidence" value="ECO:0007669"/>
    <property type="project" value="TreeGrafter"/>
</dbReference>
<feature type="compositionally biased region" description="Basic and acidic residues" evidence="10">
    <location>
        <begin position="49"/>
        <end position="60"/>
    </location>
</feature>
<evidence type="ECO:0000256" key="2">
    <source>
        <dbReference type="ARBA" id="ARBA00022491"/>
    </source>
</evidence>
<name>A0A8X6UNL5_NEPPI</name>
<evidence type="ECO:0000256" key="8">
    <source>
        <dbReference type="ARBA" id="ARBA00023163"/>
    </source>
</evidence>
<dbReference type="GO" id="GO:0008270">
    <property type="term" value="F:zinc ion binding"/>
    <property type="evidence" value="ECO:0007669"/>
    <property type="project" value="UniProtKB-KW"/>
</dbReference>
<dbReference type="FunFam" id="4.10.1240.50:FF:000005">
    <property type="entry name" value="Mesoderm induction early response protein 3"/>
    <property type="match status" value="1"/>
</dbReference>
<dbReference type="SUPFAM" id="SSF46689">
    <property type="entry name" value="Homeodomain-like"/>
    <property type="match status" value="1"/>
</dbReference>
<keyword evidence="7" id="KW-0238">DNA-binding</keyword>
<comment type="caution">
    <text evidence="13">The sequence shown here is derived from an EMBL/GenBank/DDBJ whole genome shotgun (WGS) entry which is preliminary data.</text>
</comment>
<dbReference type="Gene3D" id="1.10.10.60">
    <property type="entry name" value="Homeodomain-like"/>
    <property type="match status" value="1"/>
</dbReference>
<evidence type="ECO:0000313" key="13">
    <source>
        <dbReference type="EMBL" id="GFU41600.1"/>
    </source>
</evidence>
<feature type="domain" description="ELM2" evidence="11">
    <location>
        <begin position="179"/>
        <end position="275"/>
    </location>
</feature>
<keyword evidence="2" id="KW-0678">Repressor</keyword>
<feature type="region of interest" description="Disordered" evidence="10">
    <location>
        <begin position="1"/>
        <end position="60"/>
    </location>
</feature>
<evidence type="ECO:0000256" key="4">
    <source>
        <dbReference type="ARBA" id="ARBA00022771"/>
    </source>
</evidence>
<keyword evidence="8" id="KW-0804">Transcription</keyword>
<dbReference type="PANTHER" id="PTHR10865">
    <property type="entry name" value="METASTASIS-ASSOCIATED PROTEIN AND MESODERM INDUCTION EARLY RESPONSE PROTEIN"/>
    <property type="match status" value="1"/>
</dbReference>
<dbReference type="InterPro" id="IPR040138">
    <property type="entry name" value="MIER/MTA"/>
</dbReference>
<evidence type="ECO:0000313" key="14">
    <source>
        <dbReference type="Proteomes" id="UP000887013"/>
    </source>
</evidence>
<feature type="compositionally biased region" description="Polar residues" evidence="10">
    <location>
        <begin position="103"/>
        <end position="117"/>
    </location>
</feature>
<evidence type="ECO:0000256" key="1">
    <source>
        <dbReference type="ARBA" id="ARBA00004123"/>
    </source>
</evidence>
<organism evidence="13 14">
    <name type="scientific">Nephila pilipes</name>
    <name type="common">Giant wood spider</name>
    <name type="synonym">Nephila maculata</name>
    <dbReference type="NCBI Taxonomy" id="299642"/>
    <lineage>
        <taxon>Eukaryota</taxon>
        <taxon>Metazoa</taxon>
        <taxon>Ecdysozoa</taxon>
        <taxon>Arthropoda</taxon>
        <taxon>Chelicerata</taxon>
        <taxon>Arachnida</taxon>
        <taxon>Araneae</taxon>
        <taxon>Araneomorphae</taxon>
        <taxon>Entelegynae</taxon>
        <taxon>Araneoidea</taxon>
        <taxon>Nephilidae</taxon>
        <taxon>Nephila</taxon>
    </lineage>
</organism>
<dbReference type="InterPro" id="IPR009057">
    <property type="entry name" value="Homeodomain-like_sf"/>
</dbReference>
<keyword evidence="3" id="KW-0479">Metal-binding</keyword>
<keyword evidence="6" id="KW-0805">Transcription regulation</keyword>
<dbReference type="GO" id="GO:0003677">
    <property type="term" value="F:DNA binding"/>
    <property type="evidence" value="ECO:0007669"/>
    <property type="project" value="UniProtKB-KW"/>
</dbReference>
<evidence type="ECO:0000256" key="9">
    <source>
        <dbReference type="ARBA" id="ARBA00023242"/>
    </source>
</evidence>
<feature type="domain" description="SANT" evidence="12">
    <location>
        <begin position="286"/>
        <end position="338"/>
    </location>
</feature>
<evidence type="ECO:0000256" key="7">
    <source>
        <dbReference type="ARBA" id="ARBA00023125"/>
    </source>
</evidence>
<evidence type="ECO:0000256" key="5">
    <source>
        <dbReference type="ARBA" id="ARBA00022833"/>
    </source>
</evidence>
<dbReference type="AlphaFoldDB" id="A0A8X6UNL5"/>
<evidence type="ECO:0000259" key="11">
    <source>
        <dbReference type="PROSITE" id="PS51156"/>
    </source>
</evidence>
<evidence type="ECO:0000256" key="10">
    <source>
        <dbReference type="SAM" id="MobiDB-lite"/>
    </source>
</evidence>
<evidence type="ECO:0000256" key="6">
    <source>
        <dbReference type="ARBA" id="ARBA00023015"/>
    </source>
</evidence>
<feature type="compositionally biased region" description="Low complexity" evidence="10">
    <location>
        <begin position="1"/>
        <end position="13"/>
    </location>
</feature>
<keyword evidence="9" id="KW-0539">Nucleus</keyword>
<dbReference type="PROSITE" id="PS51156">
    <property type="entry name" value="ELM2"/>
    <property type="match status" value="1"/>
</dbReference>
<comment type="subcellular location">
    <subcellularLocation>
        <location evidence="1">Nucleus</location>
    </subcellularLocation>
</comment>